<dbReference type="RefSeq" id="WP_055423783.1">
    <property type="nucleotide sequence ID" value="NZ_CYHH01000008.1"/>
</dbReference>
<sequence>MNARHDASYKHLFSSPKVVRHLVEGFLPEERGRRPSGSSASSARGIWPEWVQARLRMANADEIDTWLDRVLDAQRLEEVFAENLSDLGKR</sequence>
<dbReference type="Proteomes" id="UP000182108">
    <property type="component" value="Unassembled WGS sequence"/>
</dbReference>
<dbReference type="EMBL" id="CYHH01000008">
    <property type="protein sequence ID" value="CUB07501.1"/>
    <property type="molecule type" value="Genomic_DNA"/>
</dbReference>
<proteinExistence type="predicted"/>
<gene>
    <name evidence="1" type="ORF">Ga0061068_10828</name>
</gene>
<accession>A0A0K6IWJ9</accession>
<keyword evidence="2" id="KW-1185">Reference proteome</keyword>
<protein>
    <submittedName>
        <fullName evidence="1">Uncharacterized protein</fullName>
    </submittedName>
</protein>
<evidence type="ECO:0000313" key="2">
    <source>
        <dbReference type="Proteomes" id="UP000182108"/>
    </source>
</evidence>
<dbReference type="AlphaFoldDB" id="A0A0K6IWJ9"/>
<reference evidence="2" key="1">
    <citation type="submission" date="2015-08" db="EMBL/GenBank/DDBJ databases">
        <authorList>
            <person name="Babu N.S."/>
            <person name="Beckwith C.J."/>
            <person name="Beseler K.G."/>
            <person name="Brison A."/>
            <person name="Carone J.V."/>
            <person name="Caskin T.P."/>
            <person name="Diamond M."/>
            <person name="Durham M.E."/>
            <person name="Foxe J.M."/>
            <person name="Go M."/>
            <person name="Henderson B.A."/>
            <person name="Jones I.B."/>
            <person name="McGettigan J.A."/>
            <person name="Micheletti S.J."/>
            <person name="Nasrallah M.E."/>
            <person name="Ortiz D."/>
            <person name="Piller C.R."/>
            <person name="Privatt S.R."/>
            <person name="Schneider S.L."/>
            <person name="Sharp S."/>
            <person name="Smith T.C."/>
            <person name="Stanton J.D."/>
            <person name="Ullery H.E."/>
            <person name="Wilson R.J."/>
            <person name="Serrano M.G."/>
            <person name="Buck G."/>
            <person name="Lee V."/>
            <person name="Wang Y."/>
            <person name="Carvalho R."/>
            <person name="Voegtly L."/>
            <person name="Shi R."/>
            <person name="Duckworth R."/>
            <person name="Johnson A."/>
            <person name="Loviza R."/>
            <person name="Walstead R."/>
            <person name="Shah Z."/>
            <person name="Kiflezghi M."/>
            <person name="Wade K."/>
            <person name="Ball S.L."/>
            <person name="Bradley K.W."/>
            <person name="Asai D.J."/>
            <person name="Bowman C.A."/>
            <person name="Russell D.A."/>
            <person name="Pope W.H."/>
            <person name="Jacobs-Sera D."/>
            <person name="Hendrix R.W."/>
            <person name="Hatfull G.F."/>
        </authorList>
    </citation>
    <scope>NUCLEOTIDE SEQUENCE [LARGE SCALE GENOMIC DNA]</scope>
    <source>
        <strain evidence="2">JCM 19170</strain>
    </source>
</reference>
<organism evidence="1 2">
    <name type="scientific">Tepidiphilus thermophilus</name>
    <dbReference type="NCBI Taxonomy" id="876478"/>
    <lineage>
        <taxon>Bacteria</taxon>
        <taxon>Pseudomonadati</taxon>
        <taxon>Pseudomonadota</taxon>
        <taxon>Hydrogenophilia</taxon>
        <taxon>Hydrogenophilales</taxon>
        <taxon>Hydrogenophilaceae</taxon>
        <taxon>Tepidiphilus</taxon>
    </lineage>
</organism>
<evidence type="ECO:0000313" key="1">
    <source>
        <dbReference type="EMBL" id="CUB07501.1"/>
    </source>
</evidence>
<name>A0A0K6IWJ9_9PROT</name>